<evidence type="ECO:0000313" key="9">
    <source>
        <dbReference type="Proteomes" id="UP000657918"/>
    </source>
</evidence>
<dbReference type="SUPFAM" id="SSF57850">
    <property type="entry name" value="RING/U-box"/>
    <property type="match status" value="1"/>
</dbReference>
<evidence type="ECO:0000256" key="1">
    <source>
        <dbReference type="ARBA" id="ARBA00000900"/>
    </source>
</evidence>
<dbReference type="Gene3D" id="3.30.40.10">
    <property type="entry name" value="Zinc/RING finger domain, C3HC4 (zinc finger)"/>
    <property type="match status" value="1"/>
</dbReference>
<evidence type="ECO:0000313" key="8">
    <source>
        <dbReference type="EMBL" id="KAF9678199.1"/>
    </source>
</evidence>
<evidence type="ECO:0000259" key="7">
    <source>
        <dbReference type="PROSITE" id="PS51698"/>
    </source>
</evidence>
<dbReference type="SMART" id="SM00504">
    <property type="entry name" value="Ubox"/>
    <property type="match status" value="1"/>
</dbReference>
<feature type="domain" description="U-box" evidence="7">
    <location>
        <begin position="122"/>
        <end position="172"/>
    </location>
</feature>
<dbReference type="InterPro" id="IPR051348">
    <property type="entry name" value="U-box_ubiquitin_ligases"/>
</dbReference>
<comment type="pathway">
    <text evidence="3">Protein modification; protein ubiquitination.</text>
</comment>
<evidence type="ECO:0000256" key="6">
    <source>
        <dbReference type="ARBA" id="ARBA00022786"/>
    </source>
</evidence>
<proteinExistence type="predicted"/>
<reference evidence="8 9" key="1">
    <citation type="submission" date="2020-10" db="EMBL/GenBank/DDBJ databases">
        <title>Plant Genome Project.</title>
        <authorList>
            <person name="Zhang R.-G."/>
        </authorList>
    </citation>
    <scope>NUCLEOTIDE SEQUENCE [LARGE SCALE GENOMIC DNA]</scope>
    <source>
        <strain evidence="8">FAFU-HL-1</strain>
        <tissue evidence="8">Leaf</tissue>
    </source>
</reference>
<comment type="function">
    <text evidence="2">Functions as an E3 ubiquitin ligase.</text>
</comment>
<evidence type="ECO:0000256" key="5">
    <source>
        <dbReference type="ARBA" id="ARBA00022679"/>
    </source>
</evidence>
<dbReference type="InterPro" id="IPR003613">
    <property type="entry name" value="Ubox_domain"/>
</dbReference>
<dbReference type="OrthoDB" id="1708710at2759"/>
<accession>A0A835MVE1</accession>
<dbReference type="GO" id="GO:0061630">
    <property type="term" value="F:ubiquitin protein ligase activity"/>
    <property type="evidence" value="ECO:0007669"/>
    <property type="project" value="UniProtKB-EC"/>
</dbReference>
<dbReference type="GO" id="GO:0016567">
    <property type="term" value="P:protein ubiquitination"/>
    <property type="evidence" value="ECO:0007669"/>
    <property type="project" value="UniProtKB-UniPathway"/>
</dbReference>
<keyword evidence="9" id="KW-1185">Reference proteome</keyword>
<sequence>MMLLGMIYKMDSRTRSGNLGNGNPIQCPSFFLHVTFPRILFTPHPPASSPSDEKLKVLRKYEQGKINKLLSKYIAFCGKMKKFARKTDILQAGSTEPDVAEDAVYTMVSEVTKNQHIAADEFSYELEAIEEWLNIGRGTSPMTNLRLKNKFPTPNHTPRSLIQEWNGRKSTAF</sequence>
<comment type="caution">
    <text evidence="8">The sequence shown here is derived from an EMBL/GenBank/DDBJ whole genome shotgun (WGS) entry which is preliminary data.</text>
</comment>
<name>A0A835MVE1_9ROSI</name>
<keyword evidence="5" id="KW-0808">Transferase</keyword>
<comment type="catalytic activity">
    <reaction evidence="1">
        <text>S-ubiquitinyl-[E2 ubiquitin-conjugating enzyme]-L-cysteine + [acceptor protein]-L-lysine = [E2 ubiquitin-conjugating enzyme]-L-cysteine + N(6)-ubiquitinyl-[acceptor protein]-L-lysine.</text>
        <dbReference type="EC" id="2.3.2.27"/>
    </reaction>
</comment>
<organism evidence="8 9">
    <name type="scientific">Salix dunnii</name>
    <dbReference type="NCBI Taxonomy" id="1413687"/>
    <lineage>
        <taxon>Eukaryota</taxon>
        <taxon>Viridiplantae</taxon>
        <taxon>Streptophyta</taxon>
        <taxon>Embryophyta</taxon>
        <taxon>Tracheophyta</taxon>
        <taxon>Spermatophyta</taxon>
        <taxon>Magnoliopsida</taxon>
        <taxon>eudicotyledons</taxon>
        <taxon>Gunneridae</taxon>
        <taxon>Pentapetalae</taxon>
        <taxon>rosids</taxon>
        <taxon>fabids</taxon>
        <taxon>Malpighiales</taxon>
        <taxon>Salicaceae</taxon>
        <taxon>Saliceae</taxon>
        <taxon>Salix</taxon>
    </lineage>
</organism>
<keyword evidence="6" id="KW-0833">Ubl conjugation pathway</keyword>
<dbReference type="AlphaFoldDB" id="A0A835MVE1"/>
<evidence type="ECO:0000256" key="3">
    <source>
        <dbReference type="ARBA" id="ARBA00004906"/>
    </source>
</evidence>
<gene>
    <name evidence="8" type="ORF">SADUNF_Sadunf07G0010200</name>
</gene>
<dbReference type="PANTHER" id="PTHR45647">
    <property type="entry name" value="OS02G0152300 PROTEIN"/>
    <property type="match status" value="1"/>
</dbReference>
<dbReference type="UniPathway" id="UPA00143"/>
<evidence type="ECO:0000256" key="4">
    <source>
        <dbReference type="ARBA" id="ARBA00012483"/>
    </source>
</evidence>
<evidence type="ECO:0000256" key="2">
    <source>
        <dbReference type="ARBA" id="ARBA00003861"/>
    </source>
</evidence>
<dbReference type="Proteomes" id="UP000657918">
    <property type="component" value="Unassembled WGS sequence"/>
</dbReference>
<dbReference type="PROSITE" id="PS51698">
    <property type="entry name" value="U_BOX"/>
    <property type="match status" value="1"/>
</dbReference>
<dbReference type="EC" id="2.3.2.27" evidence="4"/>
<dbReference type="EMBL" id="JADGMS010000007">
    <property type="protein sequence ID" value="KAF9678199.1"/>
    <property type="molecule type" value="Genomic_DNA"/>
</dbReference>
<dbReference type="InterPro" id="IPR013083">
    <property type="entry name" value="Znf_RING/FYVE/PHD"/>
</dbReference>
<dbReference type="PANTHER" id="PTHR45647:SF56">
    <property type="entry name" value="U-BOX DOMAIN-CONTAINING PROTEIN 50-RELATED"/>
    <property type="match status" value="1"/>
</dbReference>
<protein>
    <recommendedName>
        <fullName evidence="4">RING-type E3 ubiquitin transferase</fullName>
        <ecNumber evidence="4">2.3.2.27</ecNumber>
    </recommendedName>
</protein>